<evidence type="ECO:0000259" key="13">
    <source>
        <dbReference type="Pfam" id="PF00593"/>
    </source>
</evidence>
<dbReference type="Gene3D" id="2.170.130.10">
    <property type="entry name" value="TonB-dependent receptor, plug domain"/>
    <property type="match status" value="1"/>
</dbReference>
<keyword evidence="9 15" id="KW-0675">Receptor</keyword>
<gene>
    <name evidence="15" type="ORF">OIK44_04345</name>
</gene>
<proteinExistence type="inferred from homology"/>
<evidence type="ECO:0000256" key="2">
    <source>
        <dbReference type="ARBA" id="ARBA00009810"/>
    </source>
</evidence>
<dbReference type="NCBIfam" id="TIGR01786">
    <property type="entry name" value="TonB-hemlactrns"/>
    <property type="match status" value="1"/>
</dbReference>
<dbReference type="InterPro" id="IPR010949">
    <property type="entry name" value="TonB_Hb/transfer/lactofer_rcpt"/>
</dbReference>
<evidence type="ECO:0000313" key="15">
    <source>
        <dbReference type="EMBL" id="MDC8756815.1"/>
    </source>
</evidence>
<dbReference type="Pfam" id="PF00593">
    <property type="entry name" value="TonB_dep_Rec_b-barrel"/>
    <property type="match status" value="1"/>
</dbReference>
<comment type="caution">
    <text evidence="15">The sequence shown here is derived from an EMBL/GenBank/DDBJ whole genome shotgun (WGS) entry which is preliminary data.</text>
</comment>
<evidence type="ECO:0000256" key="1">
    <source>
        <dbReference type="ARBA" id="ARBA00004571"/>
    </source>
</evidence>
<evidence type="ECO:0000313" key="16">
    <source>
        <dbReference type="Proteomes" id="UP001221208"/>
    </source>
</evidence>
<evidence type="ECO:0000256" key="6">
    <source>
        <dbReference type="ARBA" id="ARBA00022729"/>
    </source>
</evidence>
<name>A0ABT5JVQ8_9BURK</name>
<evidence type="ECO:0000256" key="11">
    <source>
        <dbReference type="PROSITE-ProRule" id="PRU01360"/>
    </source>
</evidence>
<comment type="subcellular location">
    <subcellularLocation>
        <location evidence="1 11">Cell outer membrane</location>
        <topology evidence="1 11">Multi-pass membrane protein</topology>
    </subcellularLocation>
</comment>
<keyword evidence="16" id="KW-1185">Reference proteome</keyword>
<dbReference type="Proteomes" id="UP001221208">
    <property type="component" value="Unassembled WGS sequence"/>
</dbReference>
<evidence type="ECO:0000256" key="9">
    <source>
        <dbReference type="ARBA" id="ARBA00023170"/>
    </source>
</evidence>
<feature type="domain" description="TonB-dependent receptor plug" evidence="14">
    <location>
        <begin position="81"/>
        <end position="198"/>
    </location>
</feature>
<feature type="domain" description="TonB-dependent receptor-like beta-barrel" evidence="13">
    <location>
        <begin position="290"/>
        <end position="745"/>
    </location>
</feature>
<evidence type="ECO:0000256" key="5">
    <source>
        <dbReference type="ARBA" id="ARBA00022692"/>
    </source>
</evidence>
<reference evidence="15 16" key="1">
    <citation type="submission" date="2022-10" db="EMBL/GenBank/DDBJ databases">
        <title>Janthinobacterium sp. hw3 Genome sequencing.</title>
        <authorList>
            <person name="Park S."/>
        </authorList>
    </citation>
    <scope>NUCLEOTIDE SEQUENCE [LARGE SCALE GENOMIC DNA]</scope>
    <source>
        <strain evidence="16">hw3</strain>
    </source>
</reference>
<keyword evidence="4 11" id="KW-1134">Transmembrane beta strand</keyword>
<keyword evidence="7 12" id="KW-0798">TonB box</keyword>
<comment type="similarity">
    <text evidence="2 11 12">Belongs to the TonB-dependent receptor family.</text>
</comment>
<evidence type="ECO:0000256" key="7">
    <source>
        <dbReference type="ARBA" id="ARBA00023077"/>
    </source>
</evidence>
<keyword evidence="6" id="KW-0732">Signal</keyword>
<dbReference type="PANTHER" id="PTHR30069:SF29">
    <property type="entry name" value="HEMOGLOBIN AND HEMOGLOBIN-HAPTOGLOBIN-BINDING PROTEIN 1-RELATED"/>
    <property type="match status" value="1"/>
</dbReference>
<dbReference type="InterPro" id="IPR037066">
    <property type="entry name" value="Plug_dom_sf"/>
</dbReference>
<evidence type="ECO:0000256" key="10">
    <source>
        <dbReference type="ARBA" id="ARBA00023237"/>
    </source>
</evidence>
<dbReference type="PROSITE" id="PS52016">
    <property type="entry name" value="TONB_DEPENDENT_REC_3"/>
    <property type="match status" value="1"/>
</dbReference>
<dbReference type="InterPro" id="IPR012910">
    <property type="entry name" value="Plug_dom"/>
</dbReference>
<keyword evidence="8 11" id="KW-0472">Membrane</keyword>
<evidence type="ECO:0000256" key="4">
    <source>
        <dbReference type="ARBA" id="ARBA00022452"/>
    </source>
</evidence>
<dbReference type="InterPro" id="IPR036942">
    <property type="entry name" value="Beta-barrel_TonB_sf"/>
</dbReference>
<evidence type="ECO:0000259" key="14">
    <source>
        <dbReference type="Pfam" id="PF07715"/>
    </source>
</evidence>
<dbReference type="Gene3D" id="2.40.170.20">
    <property type="entry name" value="TonB-dependent receptor, beta-barrel domain"/>
    <property type="match status" value="1"/>
</dbReference>
<protein>
    <submittedName>
        <fullName evidence="15">TonB-dependent hemoglobin/transferrin/lactoferrin family receptor</fullName>
    </submittedName>
</protein>
<keyword evidence="3 11" id="KW-0813">Transport</keyword>
<organism evidence="15 16">
    <name type="scientific">Janthinobacterium fluminis</name>
    <dbReference type="NCBI Taxonomy" id="2987524"/>
    <lineage>
        <taxon>Bacteria</taxon>
        <taxon>Pseudomonadati</taxon>
        <taxon>Pseudomonadota</taxon>
        <taxon>Betaproteobacteria</taxon>
        <taxon>Burkholderiales</taxon>
        <taxon>Oxalobacteraceae</taxon>
        <taxon>Janthinobacterium</taxon>
    </lineage>
</organism>
<dbReference type="CDD" id="cd01347">
    <property type="entry name" value="ligand_gated_channel"/>
    <property type="match status" value="1"/>
</dbReference>
<evidence type="ECO:0000256" key="12">
    <source>
        <dbReference type="RuleBase" id="RU003357"/>
    </source>
</evidence>
<dbReference type="SUPFAM" id="SSF56935">
    <property type="entry name" value="Porins"/>
    <property type="match status" value="1"/>
</dbReference>
<dbReference type="RefSeq" id="WP_273669458.1">
    <property type="nucleotide sequence ID" value="NZ_JAQQXR010000001.1"/>
</dbReference>
<accession>A0ABT5JVQ8</accession>
<dbReference type="InterPro" id="IPR039426">
    <property type="entry name" value="TonB-dep_rcpt-like"/>
</dbReference>
<dbReference type="Pfam" id="PF07715">
    <property type="entry name" value="Plug"/>
    <property type="match status" value="1"/>
</dbReference>
<sequence>MSTLHLRPSAAPFHFHQVNHAAAPAPRLLNLAVRAALLGLFATPMLPLPAHAQAAEAAVDAKRQAVFPEVLVKATQERVRAGSKTVIGADELSRRGATDMGSIMRYEPLIGAPLEASGAGAIWDGSGNTGYNIRGVEGNRVSLDVDGIALPDAAPKPDANSMNSFGVGRDYFDPETFREVRVNSGTSAAGAGAPGLGGGVSFVTKSPDDYLVEGKDSYVGYKFGRTSIDGADAHTLTGAARFGQLRALALFVHRKGHERGSKGDAPRNPDNWKSDAVLSKWLWDLAAGQKLDLTIDAFKRKNARAFNNKQGASYPEGAQQNSTTKRSRVSLGHYWTAVGVPLFDTLSSRVYVQDAKVDDLTHARYITGKQPYLRDIATSYNNKSYGIGADAVKQVGAAHTLAYGVSLEQTETTRPWREDRTVLATGAHQITPKNRMADMDTTRVLLHLRDDFSFDLAGHKATLTPGLRAEYRKMKPKNLDKYAIAVPNAAKEVKEESDTALTPSVGLSVEVAPGLDAYAQYSRGTRLPTAAERTGTYDSFSYTGSVQGYAVLGNRNLSKETSNAFEIGLKGAPAKGLTFSGALFYTTYNNLIDYALQPDDPVNYPTITRGLYRAQNIGKVRTWGGEVSGRMELGAWAPAMLGFHVDLAAGLTRGSSEDTTTGVRETLASAAPYKASFTFGYEHHPSQLFGADLIVTRAGGKQAPVSVASGFETAHFAVPAYTLVDLSAYWNISKNAKLTLGVFNLGDRKYWDYASSRSLAPDTGPVSHADIERQALAGRNVAVSLSVNY</sequence>
<keyword evidence="5 11" id="KW-0812">Transmembrane</keyword>
<keyword evidence="10 11" id="KW-0998">Cell outer membrane</keyword>
<dbReference type="PANTHER" id="PTHR30069">
    <property type="entry name" value="TONB-DEPENDENT OUTER MEMBRANE RECEPTOR"/>
    <property type="match status" value="1"/>
</dbReference>
<evidence type="ECO:0000256" key="3">
    <source>
        <dbReference type="ARBA" id="ARBA00022448"/>
    </source>
</evidence>
<dbReference type="EMBL" id="JAQQXR010000001">
    <property type="protein sequence ID" value="MDC8756815.1"/>
    <property type="molecule type" value="Genomic_DNA"/>
</dbReference>
<dbReference type="InterPro" id="IPR000531">
    <property type="entry name" value="Beta-barrel_TonB"/>
</dbReference>
<evidence type="ECO:0000256" key="8">
    <source>
        <dbReference type="ARBA" id="ARBA00023136"/>
    </source>
</evidence>